<feature type="domain" description="MSP" evidence="3">
    <location>
        <begin position="1"/>
        <end position="136"/>
    </location>
</feature>
<evidence type="ECO:0000313" key="4">
    <source>
        <dbReference type="Proteomes" id="UP000046395"/>
    </source>
</evidence>
<evidence type="ECO:0000256" key="1">
    <source>
        <dbReference type="RuleBase" id="RU003425"/>
    </source>
</evidence>
<dbReference type="InterPro" id="IPR013783">
    <property type="entry name" value="Ig-like_fold"/>
</dbReference>
<dbReference type="InterPro" id="IPR008962">
    <property type="entry name" value="PapD-like_sf"/>
</dbReference>
<dbReference type="SUPFAM" id="SSF49354">
    <property type="entry name" value="PapD-like"/>
    <property type="match status" value="1"/>
</dbReference>
<proteinExistence type="predicted"/>
<accession>A0A5S6QI23</accession>
<dbReference type="PROSITE" id="PS50202">
    <property type="entry name" value="MSP"/>
    <property type="match status" value="1"/>
</dbReference>
<dbReference type="AlphaFoldDB" id="A0A5S6QI23"/>
<dbReference type="InterPro" id="IPR000535">
    <property type="entry name" value="MSP_dom"/>
</dbReference>
<sequence length="174" mass="19438">MAESSPEMDILEKVQVDCSALKIVLSAKEDQITKIRLCNPTDHIIAFKIKSTRPSLVTGTRPMGFVRPMRAGRLIIRFKKVSADTQDFDRSAPNTDHLTIVVTLPSGEVNLEDPVTIWKGPDGPPKHQKRFTIPVEYVPPESPEALVLQTAAKAFEKKPDGKDEFDEEEMQKGK</sequence>
<dbReference type="STRING" id="70415.A0A5S6QI23"/>
<organism evidence="4 6">
    <name type="scientific">Trichuris muris</name>
    <name type="common">Mouse whipworm</name>
    <dbReference type="NCBI Taxonomy" id="70415"/>
    <lineage>
        <taxon>Eukaryota</taxon>
        <taxon>Metazoa</taxon>
        <taxon>Ecdysozoa</taxon>
        <taxon>Nematoda</taxon>
        <taxon>Enoplea</taxon>
        <taxon>Dorylaimia</taxon>
        <taxon>Trichinellida</taxon>
        <taxon>Trichuridae</taxon>
        <taxon>Trichuris</taxon>
    </lineage>
</organism>
<name>A0A5S6QI23_TRIMR</name>
<keyword evidence="1" id="KW-0206">Cytoskeleton</keyword>
<protein>
    <recommendedName>
        <fullName evidence="1">Major sperm protein</fullName>
    </recommendedName>
</protein>
<reference evidence="4" key="1">
    <citation type="submission" date="2013-11" db="EMBL/GenBank/DDBJ databases">
        <authorList>
            <person name="Aslett M."/>
        </authorList>
    </citation>
    <scope>NUCLEOTIDE SEQUENCE [LARGE SCALE GENOMIC DNA]</scope>
    <source>
        <strain evidence="4">Edinburgh</strain>
    </source>
</reference>
<feature type="region of interest" description="Disordered" evidence="2">
    <location>
        <begin position="155"/>
        <end position="174"/>
    </location>
</feature>
<feature type="compositionally biased region" description="Acidic residues" evidence="2">
    <location>
        <begin position="163"/>
        <end position="174"/>
    </location>
</feature>
<reference evidence="5 6" key="3">
    <citation type="submission" date="2019-12" db="UniProtKB">
        <authorList>
            <consortium name="WormBaseParasite"/>
        </authorList>
    </citation>
    <scope>IDENTIFICATION</scope>
</reference>
<comment type="function">
    <text evidence="1">Central component in molecular interactions underlying sperm crawling. Forms an extensive filament system that extends from sperm villipoda, along the leading edge of the pseudopod.</text>
</comment>
<evidence type="ECO:0000313" key="6">
    <source>
        <dbReference type="WBParaSite" id="TMUE_2000006502.1"/>
    </source>
</evidence>
<keyword evidence="1" id="KW-0963">Cytoplasm</keyword>
<dbReference type="Proteomes" id="UP000046395">
    <property type="component" value="Unassembled WGS sequence"/>
</dbReference>
<reference evidence="4" key="2">
    <citation type="submission" date="2014-03" db="EMBL/GenBank/DDBJ databases">
        <title>The whipworm genome and dual-species transcriptomics of an intimate host-pathogen interaction.</title>
        <authorList>
            <person name="Foth B.J."/>
            <person name="Tsai I.J."/>
            <person name="Reid A.J."/>
            <person name="Bancroft A.J."/>
            <person name="Nichol S."/>
            <person name="Tracey A."/>
            <person name="Holroyd N."/>
            <person name="Cotton J.A."/>
            <person name="Stanley E.J."/>
            <person name="Zarowiecki M."/>
            <person name="Liu J.Z."/>
            <person name="Huckvale T."/>
            <person name="Cooper P.J."/>
            <person name="Grencis R.K."/>
            <person name="Berriman M."/>
        </authorList>
    </citation>
    <scope>NUCLEOTIDE SEQUENCE [LARGE SCALE GENOMIC DNA]</scope>
    <source>
        <strain evidence="4">Edinburgh</strain>
    </source>
</reference>
<evidence type="ECO:0000256" key="2">
    <source>
        <dbReference type="SAM" id="MobiDB-lite"/>
    </source>
</evidence>
<dbReference type="WBParaSite" id="TMUE_0000000261.1">
    <property type="protein sequence ID" value="TMUE_0000000261.1"/>
    <property type="gene ID" value="WBGene00296202"/>
</dbReference>
<evidence type="ECO:0000313" key="5">
    <source>
        <dbReference type="WBParaSite" id="TMUE_0000000261.1"/>
    </source>
</evidence>
<dbReference type="Pfam" id="PF00635">
    <property type="entry name" value="Motile_Sperm"/>
    <property type="match status" value="1"/>
</dbReference>
<evidence type="ECO:0000259" key="3">
    <source>
        <dbReference type="PROSITE" id="PS50202"/>
    </source>
</evidence>
<keyword evidence="4" id="KW-1185">Reference proteome</keyword>
<dbReference type="WBParaSite" id="TMUE_2000006502.1">
    <property type="protein sequence ID" value="TMUE_2000006502.1"/>
    <property type="gene ID" value="WBGene00291891"/>
</dbReference>
<dbReference type="Gene3D" id="2.60.40.10">
    <property type="entry name" value="Immunoglobulins"/>
    <property type="match status" value="1"/>
</dbReference>